<name>A0ABU6FTW8_9PROT</name>
<gene>
    <name evidence="2" type="ORF">OW717_15850</name>
</gene>
<evidence type="ECO:0000313" key="3">
    <source>
        <dbReference type="Proteomes" id="UP001308776"/>
    </source>
</evidence>
<proteinExistence type="predicted"/>
<dbReference type="EMBL" id="JAQGFR010000301">
    <property type="protein sequence ID" value="MEB8515510.1"/>
    <property type="molecule type" value="Genomic_DNA"/>
</dbReference>
<evidence type="ECO:0008006" key="4">
    <source>
        <dbReference type="Google" id="ProtNLM"/>
    </source>
</evidence>
<sequence length="337" mass="37018">MLYNLSKSELSELQREFDRDFYHDDGYFVERMRVSADASVKATKPAVHRVQRVKGESKRSSAKSGDGNSDDSDSDSDSDSDDSDDSDLALSTSTSSLSNTQAARREALRALHNLGHISESTLKICVNRGFDAADAWLIEHDEQLEKRAADGENSTSADVLHDDNIRNRHHGIKLPPRDSMAQPAQDDTPVPAIFTIAKTDKKWASDEQIGRLCGANRFLDPTEALEYKQEIDAAKSLMQERVALGLLKMRDKKRVERVLSGWKIEEIAEDEGVTLACVYTSLKKSAGEIAVGLEKRAAALAWAADRDARDDLPPLPDLAAAVQVGLFDEVDGFGGAE</sequence>
<accession>A0ABU6FTW8</accession>
<evidence type="ECO:0000256" key="1">
    <source>
        <dbReference type="SAM" id="MobiDB-lite"/>
    </source>
</evidence>
<evidence type="ECO:0000313" key="2">
    <source>
        <dbReference type="EMBL" id="MEB8515510.1"/>
    </source>
</evidence>
<reference evidence="2 3" key="1">
    <citation type="submission" date="2022-11" db="EMBL/GenBank/DDBJ databases">
        <title>Comparative genomics analysis of Acidithiobacillus ferriphilus.</title>
        <authorList>
            <person name="Ma L."/>
        </authorList>
    </citation>
    <scope>NUCLEOTIDE SEQUENCE [LARGE SCALE GENOMIC DNA]</scope>
    <source>
        <strain evidence="2 3">DY15</strain>
    </source>
</reference>
<feature type="region of interest" description="Disordered" evidence="1">
    <location>
        <begin position="37"/>
        <end position="101"/>
    </location>
</feature>
<keyword evidence="3" id="KW-1185">Reference proteome</keyword>
<organism evidence="2 3">
    <name type="scientific">Acidithiobacillus ferriphilus</name>
    <dbReference type="NCBI Taxonomy" id="1689834"/>
    <lineage>
        <taxon>Bacteria</taxon>
        <taxon>Pseudomonadati</taxon>
        <taxon>Pseudomonadota</taxon>
        <taxon>Acidithiobacillia</taxon>
        <taxon>Acidithiobacillales</taxon>
        <taxon>Acidithiobacillaceae</taxon>
        <taxon>Acidithiobacillus</taxon>
    </lineage>
</organism>
<feature type="compositionally biased region" description="Acidic residues" evidence="1">
    <location>
        <begin position="68"/>
        <end position="87"/>
    </location>
</feature>
<protein>
    <recommendedName>
        <fullName evidence="4">UBA domain-containing protein</fullName>
    </recommendedName>
</protein>
<dbReference type="Proteomes" id="UP001308776">
    <property type="component" value="Unassembled WGS sequence"/>
</dbReference>
<comment type="caution">
    <text evidence="2">The sequence shown here is derived from an EMBL/GenBank/DDBJ whole genome shotgun (WGS) entry which is preliminary data.</text>
</comment>
<dbReference type="RefSeq" id="WP_325757388.1">
    <property type="nucleotide sequence ID" value="NZ_JAQGFK010000066.1"/>
</dbReference>
<feature type="compositionally biased region" description="Low complexity" evidence="1">
    <location>
        <begin position="88"/>
        <end position="99"/>
    </location>
</feature>